<feature type="region of interest" description="Disordered" evidence="1">
    <location>
        <begin position="1"/>
        <end position="116"/>
    </location>
</feature>
<dbReference type="InterPro" id="IPR017438">
    <property type="entry name" value="ATP-NAD_kinase_N"/>
</dbReference>
<feature type="compositionally biased region" description="Low complexity" evidence="1">
    <location>
        <begin position="51"/>
        <end position="62"/>
    </location>
</feature>
<organism evidence="3 4">
    <name type="scientific">Rubrobacter marinus</name>
    <dbReference type="NCBI Taxonomy" id="2653852"/>
    <lineage>
        <taxon>Bacteria</taxon>
        <taxon>Bacillati</taxon>
        <taxon>Actinomycetota</taxon>
        <taxon>Rubrobacteria</taxon>
        <taxon>Rubrobacterales</taxon>
        <taxon>Rubrobacteraceae</taxon>
        <taxon>Rubrobacter</taxon>
    </lineage>
</organism>
<dbReference type="KEGG" id="rmar:GBA65_03455"/>
<feature type="compositionally biased region" description="Basic residues" evidence="1">
    <location>
        <begin position="287"/>
        <end position="299"/>
    </location>
</feature>
<dbReference type="AlphaFoldDB" id="A0A6G8Q2G0"/>
<dbReference type="InterPro" id="IPR001206">
    <property type="entry name" value="Diacylglycerol_kinase_cat_dom"/>
</dbReference>
<evidence type="ECO:0000256" key="1">
    <source>
        <dbReference type="SAM" id="MobiDB-lite"/>
    </source>
</evidence>
<feature type="region of interest" description="Disordered" evidence="1">
    <location>
        <begin position="265"/>
        <end position="307"/>
    </location>
</feature>
<feature type="region of interest" description="Disordered" evidence="1">
    <location>
        <begin position="387"/>
        <end position="414"/>
    </location>
</feature>
<protein>
    <recommendedName>
        <fullName evidence="2">DAGKc domain-containing protein</fullName>
    </recommendedName>
</protein>
<feature type="compositionally biased region" description="Low complexity" evidence="1">
    <location>
        <begin position="107"/>
        <end position="116"/>
    </location>
</feature>
<evidence type="ECO:0000259" key="2">
    <source>
        <dbReference type="PROSITE" id="PS50146"/>
    </source>
</evidence>
<feature type="compositionally biased region" description="Low complexity" evidence="1">
    <location>
        <begin position="387"/>
        <end position="411"/>
    </location>
</feature>
<feature type="domain" description="DAGKc" evidence="2">
    <location>
        <begin position="212"/>
        <end position="276"/>
    </location>
</feature>
<feature type="region of interest" description="Disordered" evidence="1">
    <location>
        <begin position="353"/>
        <end position="372"/>
    </location>
</feature>
<dbReference type="EMBL" id="CP045121">
    <property type="protein sequence ID" value="QIN80639.1"/>
    <property type="molecule type" value="Genomic_DNA"/>
</dbReference>
<feature type="compositionally biased region" description="Basic residues" evidence="1">
    <location>
        <begin position="86"/>
        <end position="106"/>
    </location>
</feature>
<dbReference type="Pfam" id="PF00781">
    <property type="entry name" value="DAGK_cat"/>
    <property type="match status" value="1"/>
</dbReference>
<evidence type="ECO:0000313" key="4">
    <source>
        <dbReference type="Proteomes" id="UP000502706"/>
    </source>
</evidence>
<feature type="region of interest" description="Disordered" evidence="1">
    <location>
        <begin position="437"/>
        <end position="457"/>
    </location>
</feature>
<sequence>MRLPLPERKTRRARPRPRAPSARPPRGRDAPRRPGRGTPSPSWPANPRDASNSPNRSPSGRPLYSIPPQAGLAPKLKKTSTCTATLRRRRASPRRHAGPETRKRRSTGAGRRATGANTAVRVRLKFRSRYRAYALRVPGLYHPRHGWGTARGAPRVKPDGRQGQGGGPAEARRRLPRGARHRGGVARDGGAGTRRADRPRAAGRGPCGRDRGDGTVHEVAAACVETGRVMGVLPLGSGNDYVKALGIGTRLERALEVVVGAGCAPSTRAKSTASRSTTASALASTRRSPRGSRRRRRPSGVRGVPLVGRPPVVGMKCHRASIRLGGGGVVETKTILVAAALGTTYGARFKLAPGRASRTGPSTSSGARRWTGRRSCASCRPCSAARTSRTRRSTSPARARSRSPSPNRCRPMWTGRCFPPPASSGRGCSPAPCACWSRSPPERSGEAPSRFGPISRE</sequence>
<name>A0A6G8Q2G0_9ACTN</name>
<dbReference type="SUPFAM" id="SSF111331">
    <property type="entry name" value="NAD kinase/diacylglycerol kinase-like"/>
    <property type="match status" value="1"/>
</dbReference>
<proteinExistence type="predicted"/>
<dbReference type="InterPro" id="IPR016064">
    <property type="entry name" value="NAD/diacylglycerol_kinase_sf"/>
</dbReference>
<feature type="compositionally biased region" description="Basic residues" evidence="1">
    <location>
        <begin position="174"/>
        <end position="184"/>
    </location>
</feature>
<feature type="region of interest" description="Disordered" evidence="1">
    <location>
        <begin position="141"/>
        <end position="214"/>
    </location>
</feature>
<accession>A0A6G8Q2G0</accession>
<gene>
    <name evidence="3" type="ORF">GBA65_03455</name>
</gene>
<dbReference type="PROSITE" id="PS50146">
    <property type="entry name" value="DAGK"/>
    <property type="match status" value="1"/>
</dbReference>
<evidence type="ECO:0000313" key="3">
    <source>
        <dbReference type="EMBL" id="QIN80639.1"/>
    </source>
</evidence>
<reference evidence="3 4" key="1">
    <citation type="submission" date="2019-10" db="EMBL/GenBank/DDBJ databases">
        <title>Rubrobacter sp nov SCSIO 52915 isolated from a deep-sea sediment in the South China Sea.</title>
        <authorList>
            <person name="Chen R.W."/>
        </authorList>
    </citation>
    <scope>NUCLEOTIDE SEQUENCE [LARGE SCALE GENOMIC DNA]</scope>
    <source>
        <strain evidence="3 4">SCSIO 52915</strain>
    </source>
</reference>
<dbReference type="Gene3D" id="3.40.50.10330">
    <property type="entry name" value="Probable inorganic polyphosphate/atp-NAD kinase, domain 1"/>
    <property type="match status" value="1"/>
</dbReference>
<keyword evidence="4" id="KW-1185">Reference proteome</keyword>
<dbReference type="Proteomes" id="UP000502706">
    <property type="component" value="Chromosome"/>
</dbReference>
<feature type="compositionally biased region" description="Low complexity" evidence="1">
    <location>
        <begin position="266"/>
        <end position="286"/>
    </location>
</feature>
<dbReference type="GO" id="GO:0016301">
    <property type="term" value="F:kinase activity"/>
    <property type="evidence" value="ECO:0007669"/>
    <property type="project" value="InterPro"/>
</dbReference>